<organism evidence="2 3">
    <name type="scientific">Candidatus Yanofskybacteria bacterium GW2011_GWA2_44_9</name>
    <dbReference type="NCBI Taxonomy" id="1619025"/>
    <lineage>
        <taxon>Bacteria</taxon>
        <taxon>Candidatus Yanofskyibacteriota</taxon>
    </lineage>
</organism>
<dbReference type="SUPFAM" id="SSF53335">
    <property type="entry name" value="S-adenosyl-L-methionine-dependent methyltransferases"/>
    <property type="match status" value="1"/>
</dbReference>
<dbReference type="EMBL" id="LCJR01000011">
    <property type="protein sequence ID" value="KKT82110.1"/>
    <property type="molecule type" value="Genomic_DNA"/>
</dbReference>
<protein>
    <recommendedName>
        <fullName evidence="1">Methyltransferase domain-containing protein</fullName>
    </recommendedName>
</protein>
<name>A0A0G1KF48_9BACT</name>
<accession>A0A0G1KF48</accession>
<dbReference type="Proteomes" id="UP000034032">
    <property type="component" value="Unassembled WGS sequence"/>
</dbReference>
<dbReference type="PANTHER" id="PTHR43591">
    <property type="entry name" value="METHYLTRANSFERASE"/>
    <property type="match status" value="1"/>
</dbReference>
<proteinExistence type="predicted"/>
<dbReference type="AlphaFoldDB" id="A0A0G1KF48"/>
<dbReference type="Gene3D" id="3.40.50.150">
    <property type="entry name" value="Vaccinia Virus protein VP39"/>
    <property type="match status" value="1"/>
</dbReference>
<evidence type="ECO:0000259" key="1">
    <source>
        <dbReference type="Pfam" id="PF13649"/>
    </source>
</evidence>
<dbReference type="PANTHER" id="PTHR43591:SF24">
    <property type="entry name" value="2-METHOXY-6-POLYPRENYL-1,4-BENZOQUINOL METHYLASE, MITOCHONDRIAL"/>
    <property type="match status" value="1"/>
</dbReference>
<dbReference type="InterPro" id="IPR029063">
    <property type="entry name" value="SAM-dependent_MTases_sf"/>
</dbReference>
<dbReference type="PATRIC" id="fig|1619025.3.peg.457"/>
<reference evidence="2 3" key="1">
    <citation type="journal article" date="2015" name="Nature">
        <title>rRNA introns, odd ribosomes, and small enigmatic genomes across a large radiation of phyla.</title>
        <authorList>
            <person name="Brown C.T."/>
            <person name="Hug L.A."/>
            <person name="Thomas B.C."/>
            <person name="Sharon I."/>
            <person name="Castelle C.J."/>
            <person name="Singh A."/>
            <person name="Wilkins M.J."/>
            <person name="Williams K.H."/>
            <person name="Banfield J.F."/>
        </authorList>
    </citation>
    <scope>NUCLEOTIDE SEQUENCE [LARGE SCALE GENOMIC DNA]</scope>
</reference>
<dbReference type="Pfam" id="PF13649">
    <property type="entry name" value="Methyltransf_25"/>
    <property type="match status" value="1"/>
</dbReference>
<sequence>MNKSNQDQINATWRDAWVKERGVSGKKILGSRLSVESYKVVKKYIPADVGSILEIGTGSGRFAVRFAQDFPKARVVATDILEESLSEVRKLSSELGVGNVETKQEDIFGLSFSDGSFDVVFCDAVIQHLPEYESAVKEMVRAVKPGGLLIVSVVNFWNPHTFNKFLLGKKYEYGFEKSFTRRELRDIFKKYGLSIAGEDGFYPAYGIARLKRRYRIFGPISGIADKVVRLSDKVSNRFVSRYFGFEILIVGRKV</sequence>
<evidence type="ECO:0000313" key="2">
    <source>
        <dbReference type="EMBL" id="KKT82110.1"/>
    </source>
</evidence>
<dbReference type="CDD" id="cd02440">
    <property type="entry name" value="AdoMet_MTases"/>
    <property type="match status" value="1"/>
</dbReference>
<dbReference type="GO" id="GO:0008168">
    <property type="term" value="F:methyltransferase activity"/>
    <property type="evidence" value="ECO:0007669"/>
    <property type="project" value="TreeGrafter"/>
</dbReference>
<comment type="caution">
    <text evidence="2">The sequence shown here is derived from an EMBL/GenBank/DDBJ whole genome shotgun (WGS) entry which is preliminary data.</text>
</comment>
<evidence type="ECO:0000313" key="3">
    <source>
        <dbReference type="Proteomes" id="UP000034032"/>
    </source>
</evidence>
<gene>
    <name evidence="2" type="ORF">UW79_C0011G0020</name>
</gene>
<dbReference type="InterPro" id="IPR041698">
    <property type="entry name" value="Methyltransf_25"/>
</dbReference>
<feature type="domain" description="Methyltransferase" evidence="1">
    <location>
        <begin position="52"/>
        <end position="147"/>
    </location>
</feature>